<dbReference type="InterPro" id="IPR001902">
    <property type="entry name" value="SLC26A/SulP_fam"/>
</dbReference>
<dbReference type="Gene3D" id="3.30.750.24">
    <property type="entry name" value="STAS domain"/>
    <property type="match status" value="1"/>
</dbReference>
<comment type="subcellular location">
    <subcellularLocation>
        <location evidence="1">Membrane</location>
        <topology evidence="1">Multi-pass membrane protein</topology>
    </subcellularLocation>
</comment>
<feature type="transmembrane region" description="Helical" evidence="5">
    <location>
        <begin position="375"/>
        <end position="403"/>
    </location>
</feature>
<feature type="transmembrane region" description="Helical" evidence="5">
    <location>
        <begin position="167"/>
        <end position="185"/>
    </location>
</feature>
<keyword evidence="3 5" id="KW-1133">Transmembrane helix</keyword>
<feature type="transmembrane region" description="Helical" evidence="5">
    <location>
        <begin position="90"/>
        <end position="109"/>
    </location>
</feature>
<dbReference type="InterPro" id="IPR036513">
    <property type="entry name" value="STAS_dom_sf"/>
</dbReference>
<dbReference type="AlphaFoldDB" id="A0A1M4MJ95"/>
<dbReference type="OrthoDB" id="107035at2157"/>
<keyword evidence="2 5" id="KW-0812">Transmembrane</keyword>
<dbReference type="InterPro" id="IPR011547">
    <property type="entry name" value="SLC26A/SulP_dom"/>
</dbReference>
<dbReference type="InterPro" id="IPR002645">
    <property type="entry name" value="STAS_dom"/>
</dbReference>
<dbReference type="STRING" id="118126.L21_0774"/>
<feature type="domain" description="STAS" evidence="6">
    <location>
        <begin position="436"/>
        <end position="545"/>
    </location>
</feature>
<feature type="transmembrane region" description="Helical" evidence="5">
    <location>
        <begin position="12"/>
        <end position="36"/>
    </location>
</feature>
<protein>
    <submittedName>
        <fullName evidence="7">Putative sulfate transporterc/MT1781</fullName>
    </submittedName>
</protein>
<dbReference type="Pfam" id="PF00916">
    <property type="entry name" value="Sulfate_transp"/>
    <property type="match status" value="1"/>
</dbReference>
<evidence type="ECO:0000256" key="2">
    <source>
        <dbReference type="ARBA" id="ARBA00022692"/>
    </source>
</evidence>
<feature type="transmembrane region" description="Helical" evidence="5">
    <location>
        <begin position="42"/>
        <end position="59"/>
    </location>
</feature>
<gene>
    <name evidence="7" type="ORF">L21_0774</name>
</gene>
<keyword evidence="4 5" id="KW-0472">Membrane</keyword>
<evidence type="ECO:0000256" key="3">
    <source>
        <dbReference type="ARBA" id="ARBA00022989"/>
    </source>
</evidence>
<proteinExistence type="predicted"/>
<feature type="transmembrane region" description="Helical" evidence="5">
    <location>
        <begin position="197"/>
        <end position="217"/>
    </location>
</feature>
<evidence type="ECO:0000313" key="8">
    <source>
        <dbReference type="Proteomes" id="UP000184671"/>
    </source>
</evidence>
<evidence type="ECO:0000256" key="4">
    <source>
        <dbReference type="ARBA" id="ARBA00023136"/>
    </source>
</evidence>
<feature type="transmembrane region" description="Helical" evidence="5">
    <location>
        <begin position="237"/>
        <end position="259"/>
    </location>
</feature>
<evidence type="ECO:0000259" key="6">
    <source>
        <dbReference type="PROSITE" id="PS50801"/>
    </source>
</evidence>
<dbReference type="GO" id="GO:0055085">
    <property type="term" value="P:transmembrane transport"/>
    <property type="evidence" value="ECO:0007669"/>
    <property type="project" value="InterPro"/>
</dbReference>
<feature type="transmembrane region" description="Helical" evidence="5">
    <location>
        <begin position="314"/>
        <end position="331"/>
    </location>
</feature>
<name>A0A1M4MJ95_9EURY</name>
<evidence type="ECO:0000256" key="1">
    <source>
        <dbReference type="ARBA" id="ARBA00004141"/>
    </source>
</evidence>
<dbReference type="Proteomes" id="UP000184671">
    <property type="component" value="Unassembled WGS sequence"/>
</dbReference>
<dbReference type="GO" id="GO:0016020">
    <property type="term" value="C:membrane"/>
    <property type="evidence" value="ECO:0007669"/>
    <property type="project" value="UniProtKB-SubCell"/>
</dbReference>
<sequence length="549" mass="56827">MPAGETNWRKSLPADLAAGTTTALVGIPQAMGFALVAGINPIYGLYTAAFSTAIGAFLTGSTYLKVMLSNVLAVSIFSVLAPVPEADVPATLFVLTILVGAFQLGFGLLRAGSLTRFISNAVLTGFVTGAALLIVLGQLGNLTGHQLPRDAIQILAIPDLLLHAGDIQPEALAVGLVTIVLVLAFRRVPHLRSVALLLPIVVATLLVPAVFPDVALVGDISTIPAGLPAPVIPDLALIPGLLVPALALAIIGLVMAVGVTEAIPEPDGTIADVNRDFTGQGVTNILASFLQCAPASGSLSATALNVAAGAETRAANLISGALVGVVVVLAGPLAEQIPLPALAGILILIGAELIYQPHEIACIWKYSRPGRWAMLATFISTQVLPLQYSIYVGVLLSLAIYLVTSTREASVVRLVPVGGGMFREEPAPGRLVDDTLTVLSISGSVYFATLRAIERSLPSPEGSEGAVVILALRGRVEAGTGLFRMLERYARRVAVGGNRLILAEVDPQFLAGLVETGAAAEIGRDNIFFATPVVWESLMEAIRAAEAGT</sequence>
<accession>A0A1M4MJ95</accession>
<dbReference type="PANTHER" id="PTHR11814">
    <property type="entry name" value="SULFATE TRANSPORTER"/>
    <property type="match status" value="1"/>
</dbReference>
<evidence type="ECO:0000313" key="7">
    <source>
        <dbReference type="EMBL" id="SCL74890.1"/>
    </source>
</evidence>
<reference evidence="7 8" key="1">
    <citation type="submission" date="2016-08" db="EMBL/GenBank/DDBJ databases">
        <authorList>
            <person name="Seilhamer J.J."/>
        </authorList>
    </citation>
    <scope>NUCLEOTIDE SEQUENCE [LARGE SCALE GENOMIC DNA]</scope>
    <source>
        <strain evidence="7">L21-II-0</strain>
    </source>
</reference>
<dbReference type="RefSeq" id="WP_074369175.1">
    <property type="nucleotide sequence ID" value="NZ_FMID01000019.1"/>
</dbReference>
<dbReference type="EMBL" id="FMID01000019">
    <property type="protein sequence ID" value="SCL74890.1"/>
    <property type="molecule type" value="Genomic_DNA"/>
</dbReference>
<evidence type="ECO:0000256" key="5">
    <source>
        <dbReference type="SAM" id="Phobius"/>
    </source>
</evidence>
<feature type="transmembrane region" description="Helical" evidence="5">
    <location>
        <begin position="121"/>
        <end position="140"/>
    </location>
</feature>
<organism evidence="7 8">
    <name type="scientific">Methanoculleus chikugoensis</name>
    <dbReference type="NCBI Taxonomy" id="118126"/>
    <lineage>
        <taxon>Archaea</taxon>
        <taxon>Methanobacteriati</taxon>
        <taxon>Methanobacteriota</taxon>
        <taxon>Stenosarchaea group</taxon>
        <taxon>Methanomicrobia</taxon>
        <taxon>Methanomicrobiales</taxon>
        <taxon>Methanomicrobiaceae</taxon>
        <taxon>Methanoculleus</taxon>
    </lineage>
</organism>
<dbReference type="PROSITE" id="PS50801">
    <property type="entry name" value="STAS"/>
    <property type="match status" value="1"/>
</dbReference>